<sequence length="61" mass="6608">MAQVSRKVSQEGCAGAGRHSFPAKVLQEERNLTRASHPALAMMVSSMVNMVQKGSQDGRHI</sequence>
<evidence type="ECO:0000256" key="1">
    <source>
        <dbReference type="SAM" id="MobiDB-lite"/>
    </source>
</evidence>
<dbReference type="RefSeq" id="WP_074457372.1">
    <property type="nucleotide sequence ID" value="NZ_FITM01000093.1"/>
</dbReference>
<dbReference type="AlphaFoldDB" id="A0A165B0W6"/>
<dbReference type="EMBL" id="FITM01000093">
    <property type="protein sequence ID" value="SAY38830.1"/>
    <property type="molecule type" value="Genomic_DNA"/>
</dbReference>
<organism evidence="2 3">
    <name type="scientific">Candidatus Synechococcus spongiarum</name>
    <dbReference type="NCBI Taxonomy" id="431041"/>
    <lineage>
        <taxon>Bacteria</taxon>
        <taxon>Bacillati</taxon>
        <taxon>Cyanobacteriota</taxon>
        <taxon>Cyanophyceae</taxon>
        <taxon>Synechococcales</taxon>
        <taxon>Synechococcaceae</taxon>
        <taxon>Synechococcus</taxon>
    </lineage>
</organism>
<accession>A0A165B0W6</accession>
<reference evidence="3" key="1">
    <citation type="submission" date="2016-02" db="EMBL/GenBank/DDBJ databases">
        <authorList>
            <person name="liu f."/>
        </authorList>
    </citation>
    <scope>NUCLEOTIDE SEQUENCE [LARGE SCALE GENOMIC DNA]</scope>
</reference>
<proteinExistence type="predicted"/>
<name>A0A165B0W6_9SYNE</name>
<evidence type="ECO:0000313" key="2">
    <source>
        <dbReference type="EMBL" id="SAY38830.1"/>
    </source>
</evidence>
<evidence type="ECO:0000313" key="3">
    <source>
        <dbReference type="Proteomes" id="UP000182631"/>
    </source>
</evidence>
<dbReference type="Proteomes" id="UP000182631">
    <property type="component" value="Unassembled WGS sequence"/>
</dbReference>
<dbReference type="OrthoDB" id="9859102at2"/>
<feature type="region of interest" description="Disordered" evidence="1">
    <location>
        <begin position="1"/>
        <end position="21"/>
    </location>
</feature>
<gene>
    <name evidence="2" type="ORF">FLM9_866</name>
</gene>
<keyword evidence="3" id="KW-1185">Reference proteome</keyword>
<protein>
    <submittedName>
        <fullName evidence="2">Uncharacterized protein</fullName>
    </submittedName>
</protein>